<name>A0A0F9Q880_9ZZZZ</name>
<dbReference type="EMBL" id="LAZR01005246">
    <property type="protein sequence ID" value="KKN01563.1"/>
    <property type="molecule type" value="Genomic_DNA"/>
</dbReference>
<accession>A0A0F9Q880</accession>
<organism evidence="2">
    <name type="scientific">marine sediment metagenome</name>
    <dbReference type="NCBI Taxonomy" id="412755"/>
    <lineage>
        <taxon>unclassified sequences</taxon>
        <taxon>metagenomes</taxon>
        <taxon>ecological metagenomes</taxon>
    </lineage>
</organism>
<comment type="caution">
    <text evidence="2">The sequence shown here is derived from an EMBL/GenBank/DDBJ whole genome shotgun (WGS) entry which is preliminary data.</text>
</comment>
<feature type="region of interest" description="Disordered" evidence="1">
    <location>
        <begin position="1"/>
        <end position="25"/>
    </location>
</feature>
<evidence type="ECO:0000256" key="1">
    <source>
        <dbReference type="SAM" id="MobiDB-lite"/>
    </source>
</evidence>
<reference evidence="2" key="1">
    <citation type="journal article" date="2015" name="Nature">
        <title>Complex archaea that bridge the gap between prokaryotes and eukaryotes.</title>
        <authorList>
            <person name="Spang A."/>
            <person name="Saw J.H."/>
            <person name="Jorgensen S.L."/>
            <person name="Zaremba-Niedzwiedzka K."/>
            <person name="Martijn J."/>
            <person name="Lind A.E."/>
            <person name="van Eijk R."/>
            <person name="Schleper C."/>
            <person name="Guy L."/>
            <person name="Ettema T.J."/>
        </authorList>
    </citation>
    <scope>NUCLEOTIDE SEQUENCE</scope>
</reference>
<evidence type="ECO:0000313" key="2">
    <source>
        <dbReference type="EMBL" id="KKN01563.1"/>
    </source>
</evidence>
<gene>
    <name evidence="2" type="ORF">LCGC14_1126360</name>
</gene>
<proteinExistence type="predicted"/>
<dbReference type="AlphaFoldDB" id="A0A0F9Q880"/>
<sequence length="110" mass="11945">MSDKLTAGQPKDMLGRPIIPSTTASTNCPLEDKPFECVCCKRLTAENVKRKKATNAQAVARYKAEAENAALVEALEFYATEIRYIGTVGHTIPDVMADGGDKARTALEKQ</sequence>
<protein>
    <submittedName>
        <fullName evidence="2">Uncharacterized protein</fullName>
    </submittedName>
</protein>